<sequence length="271" mass="31415">MSPPTTVVRRYNQLELITEHLGYLPVRFTDDFYNACIGCMAKAVEGVEAFVSTLPGDERKKMEGVEKFDTLLDNAFDKRFVVFEEFVFNNIFRLPENLPITLSHNKGLNFTYTQAYEDHLDKELEELRKSVIAQKALQFKLKNQIKSTERLTQRLESCQKEMGFLTTIPKQNGLTQIGDTIDLVSNQLQTLQNLMVPLQEFMADPEKMALVAKEDQRTQYIKRDVQRQLRMYSEADLEDEAYHNLVRQELSEKTSQIASLADLQALKELYL</sequence>
<keyword evidence="5" id="KW-0498">Mitosis</keyword>
<keyword evidence="4" id="KW-0132">Cell division</keyword>
<evidence type="ECO:0000313" key="10">
    <source>
        <dbReference type="EMBL" id="KAG2178524.1"/>
    </source>
</evidence>
<dbReference type="Proteomes" id="UP000612746">
    <property type="component" value="Unassembled WGS sequence"/>
</dbReference>
<dbReference type="GO" id="GO:0000444">
    <property type="term" value="C:MIS12/MIND type complex"/>
    <property type="evidence" value="ECO:0007669"/>
    <property type="project" value="TreeGrafter"/>
</dbReference>
<keyword evidence="3" id="KW-0158">Chromosome</keyword>
<keyword evidence="8" id="KW-0131">Cell cycle</keyword>
<proteinExistence type="inferred from homology"/>
<keyword evidence="6" id="KW-0995">Kinetochore</keyword>
<evidence type="ECO:0000256" key="8">
    <source>
        <dbReference type="ARBA" id="ARBA00023306"/>
    </source>
</evidence>
<name>A0A8H7UGM6_9FUNG</name>
<dbReference type="PANTHER" id="PTHR14527:SF2">
    <property type="entry name" value="PROTEIN MIS12 HOMOLOG"/>
    <property type="match status" value="1"/>
</dbReference>
<keyword evidence="9" id="KW-0137">Centromere</keyword>
<keyword evidence="11" id="KW-1185">Reference proteome</keyword>
<evidence type="ECO:0000256" key="1">
    <source>
        <dbReference type="ARBA" id="ARBA00004629"/>
    </source>
</evidence>
<gene>
    <name evidence="10" type="ORF">INT44_001676</name>
</gene>
<comment type="similarity">
    <text evidence="2">Belongs to the mis12 family.</text>
</comment>
<keyword evidence="7" id="KW-0175">Coiled coil</keyword>
<evidence type="ECO:0000256" key="2">
    <source>
        <dbReference type="ARBA" id="ARBA00008643"/>
    </source>
</evidence>
<evidence type="ECO:0000256" key="4">
    <source>
        <dbReference type="ARBA" id="ARBA00022618"/>
    </source>
</evidence>
<dbReference type="AlphaFoldDB" id="A0A8H7UGM6"/>
<dbReference type="PANTHER" id="PTHR14527">
    <property type="entry name" value="PROTEIN MIS12 HOMOLOG"/>
    <property type="match status" value="1"/>
</dbReference>
<comment type="caution">
    <text evidence="10">The sequence shown here is derived from an EMBL/GenBank/DDBJ whole genome shotgun (WGS) entry which is preliminary data.</text>
</comment>
<dbReference type="OrthoDB" id="1884855at2759"/>
<evidence type="ECO:0000313" key="11">
    <source>
        <dbReference type="Proteomes" id="UP000612746"/>
    </source>
</evidence>
<evidence type="ECO:0000256" key="7">
    <source>
        <dbReference type="ARBA" id="ARBA00023054"/>
    </source>
</evidence>
<evidence type="ECO:0000256" key="3">
    <source>
        <dbReference type="ARBA" id="ARBA00022454"/>
    </source>
</evidence>
<evidence type="ECO:0000256" key="5">
    <source>
        <dbReference type="ARBA" id="ARBA00022776"/>
    </source>
</evidence>
<dbReference type="GO" id="GO:0051382">
    <property type="term" value="P:kinetochore assembly"/>
    <property type="evidence" value="ECO:0007669"/>
    <property type="project" value="TreeGrafter"/>
</dbReference>
<dbReference type="GO" id="GO:0000070">
    <property type="term" value="P:mitotic sister chromatid segregation"/>
    <property type="evidence" value="ECO:0007669"/>
    <property type="project" value="TreeGrafter"/>
</dbReference>
<organism evidence="10 11">
    <name type="scientific">Umbelopsis vinacea</name>
    <dbReference type="NCBI Taxonomy" id="44442"/>
    <lineage>
        <taxon>Eukaryota</taxon>
        <taxon>Fungi</taxon>
        <taxon>Fungi incertae sedis</taxon>
        <taxon>Mucoromycota</taxon>
        <taxon>Mucoromycotina</taxon>
        <taxon>Umbelopsidomycetes</taxon>
        <taxon>Umbelopsidales</taxon>
        <taxon>Umbelopsidaceae</taxon>
        <taxon>Umbelopsis</taxon>
    </lineage>
</organism>
<reference evidence="10" key="1">
    <citation type="submission" date="2020-12" db="EMBL/GenBank/DDBJ databases">
        <title>Metabolic potential, ecology and presence of endohyphal bacteria is reflected in genomic diversity of Mucoromycotina.</title>
        <authorList>
            <person name="Muszewska A."/>
            <person name="Okrasinska A."/>
            <person name="Steczkiewicz K."/>
            <person name="Drgas O."/>
            <person name="Orlowska M."/>
            <person name="Perlinska-Lenart U."/>
            <person name="Aleksandrzak-Piekarczyk T."/>
            <person name="Szatraj K."/>
            <person name="Zielenkiewicz U."/>
            <person name="Pilsyk S."/>
            <person name="Malc E."/>
            <person name="Mieczkowski P."/>
            <person name="Kruszewska J.S."/>
            <person name="Biernat P."/>
            <person name="Pawlowska J."/>
        </authorList>
    </citation>
    <scope>NUCLEOTIDE SEQUENCE</scope>
    <source>
        <strain evidence="10">WA0000051536</strain>
    </source>
</reference>
<dbReference type="Pfam" id="PF05859">
    <property type="entry name" value="Mis12"/>
    <property type="match status" value="1"/>
</dbReference>
<dbReference type="InterPro" id="IPR008685">
    <property type="entry name" value="Centromere_Mis12"/>
</dbReference>
<evidence type="ECO:0000256" key="9">
    <source>
        <dbReference type="ARBA" id="ARBA00023328"/>
    </source>
</evidence>
<dbReference type="GO" id="GO:0005634">
    <property type="term" value="C:nucleus"/>
    <property type="evidence" value="ECO:0007669"/>
    <property type="project" value="InterPro"/>
</dbReference>
<protein>
    <recommendedName>
        <fullName evidence="12">Protein MIS12 homolog</fullName>
    </recommendedName>
</protein>
<dbReference type="GO" id="GO:0051301">
    <property type="term" value="P:cell division"/>
    <property type="evidence" value="ECO:0007669"/>
    <property type="project" value="UniProtKB-KW"/>
</dbReference>
<evidence type="ECO:0008006" key="12">
    <source>
        <dbReference type="Google" id="ProtNLM"/>
    </source>
</evidence>
<dbReference type="EMBL" id="JAEPRA010000011">
    <property type="protein sequence ID" value="KAG2178524.1"/>
    <property type="molecule type" value="Genomic_DNA"/>
</dbReference>
<evidence type="ECO:0000256" key="6">
    <source>
        <dbReference type="ARBA" id="ARBA00022838"/>
    </source>
</evidence>
<accession>A0A8H7UGM6</accession>
<comment type="subcellular location">
    <subcellularLocation>
        <location evidence="1">Chromosome</location>
        <location evidence="1">Centromere</location>
        <location evidence="1">Kinetochore</location>
    </subcellularLocation>
</comment>